<protein>
    <recommendedName>
        <fullName evidence="8">Leucine-rich repeat-containing protein</fullName>
    </recommendedName>
</protein>
<dbReference type="Gene3D" id="3.80.10.10">
    <property type="entry name" value="Ribonuclease Inhibitor"/>
    <property type="match status" value="1"/>
</dbReference>
<evidence type="ECO:0000256" key="2">
    <source>
        <dbReference type="ARBA" id="ARBA00022737"/>
    </source>
</evidence>
<feature type="chain" id="PRO_5007118725" description="Leucine-rich repeat-containing protein" evidence="5">
    <location>
        <begin position="24"/>
        <end position="431"/>
    </location>
</feature>
<keyword evidence="1" id="KW-0433">Leucine-rich repeat</keyword>
<dbReference type="PANTHER" id="PTHR48064">
    <property type="entry name" value="OS01G0750400 PROTEIN"/>
    <property type="match status" value="1"/>
</dbReference>
<dbReference type="InterPro" id="IPR032675">
    <property type="entry name" value="LRR_dom_sf"/>
</dbReference>
<dbReference type="Gramene" id="KVH89444">
    <property type="protein sequence ID" value="KVH89444"/>
    <property type="gene ID" value="Ccrd_008550"/>
</dbReference>
<keyword evidence="4" id="KW-1133">Transmembrane helix</keyword>
<keyword evidence="7" id="KW-1185">Reference proteome</keyword>
<feature type="signal peptide" evidence="5">
    <location>
        <begin position="1"/>
        <end position="23"/>
    </location>
</feature>
<keyword evidence="5" id="KW-0732">Signal</keyword>
<dbReference type="AlphaFoldDB" id="A0A103XF02"/>
<feature type="region of interest" description="Disordered" evidence="3">
    <location>
        <begin position="357"/>
        <end position="397"/>
    </location>
</feature>
<dbReference type="SUPFAM" id="SSF52058">
    <property type="entry name" value="L domain-like"/>
    <property type="match status" value="1"/>
</dbReference>
<dbReference type="InterPro" id="IPR053038">
    <property type="entry name" value="RLP_Defense"/>
</dbReference>
<reference evidence="6 7" key="1">
    <citation type="journal article" date="2016" name="Sci. Rep.">
        <title>The genome sequence of the outbreeding globe artichoke constructed de novo incorporating a phase-aware low-pass sequencing strategy of F1 progeny.</title>
        <authorList>
            <person name="Scaglione D."/>
            <person name="Reyes-Chin-Wo S."/>
            <person name="Acquadro A."/>
            <person name="Froenicke L."/>
            <person name="Portis E."/>
            <person name="Beitel C."/>
            <person name="Tirone M."/>
            <person name="Mauro R."/>
            <person name="Lo Monaco A."/>
            <person name="Mauromicale G."/>
            <person name="Faccioli P."/>
            <person name="Cattivelli L."/>
            <person name="Rieseberg L."/>
            <person name="Michelmore R."/>
            <person name="Lanteri S."/>
        </authorList>
    </citation>
    <scope>NUCLEOTIDE SEQUENCE [LARGE SCALE GENOMIC DNA]</scope>
    <source>
        <strain evidence="6">2C</strain>
    </source>
</reference>
<organism evidence="6 7">
    <name type="scientific">Cynara cardunculus var. scolymus</name>
    <name type="common">Globe artichoke</name>
    <name type="synonym">Cynara scolymus</name>
    <dbReference type="NCBI Taxonomy" id="59895"/>
    <lineage>
        <taxon>Eukaryota</taxon>
        <taxon>Viridiplantae</taxon>
        <taxon>Streptophyta</taxon>
        <taxon>Embryophyta</taxon>
        <taxon>Tracheophyta</taxon>
        <taxon>Spermatophyta</taxon>
        <taxon>Magnoliopsida</taxon>
        <taxon>eudicotyledons</taxon>
        <taxon>Gunneridae</taxon>
        <taxon>Pentapetalae</taxon>
        <taxon>asterids</taxon>
        <taxon>campanulids</taxon>
        <taxon>Asterales</taxon>
        <taxon>Asteraceae</taxon>
        <taxon>Carduoideae</taxon>
        <taxon>Cardueae</taxon>
        <taxon>Carduinae</taxon>
        <taxon>Cynara</taxon>
    </lineage>
</organism>
<dbReference type="OrthoDB" id="676979at2759"/>
<keyword evidence="2" id="KW-0677">Repeat</keyword>
<evidence type="ECO:0000256" key="4">
    <source>
        <dbReference type="SAM" id="Phobius"/>
    </source>
</evidence>
<comment type="caution">
    <text evidence="6">The sequence shown here is derived from an EMBL/GenBank/DDBJ whole genome shotgun (WGS) entry which is preliminary data.</text>
</comment>
<evidence type="ECO:0000256" key="3">
    <source>
        <dbReference type="SAM" id="MobiDB-lite"/>
    </source>
</evidence>
<evidence type="ECO:0000256" key="1">
    <source>
        <dbReference type="ARBA" id="ARBA00022614"/>
    </source>
</evidence>
<evidence type="ECO:0000313" key="7">
    <source>
        <dbReference type="Proteomes" id="UP000243975"/>
    </source>
</evidence>
<accession>A0A103XF02</accession>
<name>A0A103XF02_CYNCS</name>
<evidence type="ECO:0008006" key="8">
    <source>
        <dbReference type="Google" id="ProtNLM"/>
    </source>
</evidence>
<keyword evidence="4" id="KW-0472">Membrane</keyword>
<dbReference type="OMA" id="PRFITKM"/>
<dbReference type="Proteomes" id="UP000243975">
    <property type="component" value="Unassembled WGS sequence"/>
</dbReference>
<dbReference type="InterPro" id="IPR001611">
    <property type="entry name" value="Leu-rich_rpt"/>
</dbReference>
<evidence type="ECO:0000256" key="5">
    <source>
        <dbReference type="SAM" id="SignalP"/>
    </source>
</evidence>
<dbReference type="Pfam" id="PF00560">
    <property type="entry name" value="LRR_1"/>
    <property type="match status" value="1"/>
</dbReference>
<proteinExistence type="predicted"/>
<dbReference type="EMBL" id="LEKV01005210">
    <property type="protein sequence ID" value="KVH89444.1"/>
    <property type="molecule type" value="Genomic_DNA"/>
</dbReference>
<gene>
    <name evidence="6" type="ORF">Ccrd_008550</name>
</gene>
<dbReference type="STRING" id="59895.A0A103XF02"/>
<dbReference type="PANTHER" id="PTHR48064:SF1">
    <property type="entry name" value="RECEPTOR-LIKE PROTEIN 51-RELATED"/>
    <property type="match status" value="1"/>
</dbReference>
<feature type="transmembrane region" description="Helical" evidence="4">
    <location>
        <begin position="407"/>
        <end position="429"/>
    </location>
</feature>
<keyword evidence="4" id="KW-0812">Transmembrane</keyword>
<dbReference type="FunFam" id="3.80.10.10:FF:000383">
    <property type="entry name" value="Leucine-rich repeat receptor protein kinase EMS1"/>
    <property type="match status" value="1"/>
</dbReference>
<evidence type="ECO:0000313" key="6">
    <source>
        <dbReference type="EMBL" id="KVH89444.1"/>
    </source>
</evidence>
<sequence length="431" mass="46496">MRASTIATTFFLLHLLLLYPTATVPAPAISTKKTLQAQPPSSSTTSSTLDPEQLRALQFLHIPTTHDPCTTTTCDTATTTFRHLLSLRLTNCSSDLHLSTTALSSLSTLTSITFLNCHTPVVHFPTSLSNNLRYFTSVNSLQRLTGVFLSRLHNLTELYISGDPIKASGIHIITSNMKSLTKITLSNTHLTGYLPKDWNPNLTHIDFSQNKLKGSIPTSLTRLENLKVLNFSSNNLNGILPDSFGNLVSLKNLSLSSNSLSGPIPGSISAIPGLVYMDLGSNQFNGAIPEFISEMKELKYLNLENNHFHGILPFNASFIKRLDVFKINGNDDLCYNHSTISEDVKLGIAACDKHGMPVLPPPATNEPPSSVDDAGSGGGDDDGEGGGGDDNVEKKNQVHVDRGPSKVVLGVAIGLSAAVFLIIFLVLLFKC</sequence>
<dbReference type="Pfam" id="PF13855">
    <property type="entry name" value="LRR_8"/>
    <property type="match status" value="1"/>
</dbReference>